<feature type="region of interest" description="Disordered" evidence="3">
    <location>
        <begin position="1"/>
        <end position="77"/>
    </location>
</feature>
<dbReference type="Gene3D" id="6.10.140.420">
    <property type="match status" value="1"/>
</dbReference>
<evidence type="ECO:0000256" key="3">
    <source>
        <dbReference type="SAM" id="MobiDB-lite"/>
    </source>
</evidence>
<dbReference type="InterPro" id="IPR035009">
    <property type="entry name" value="SR140_RRM"/>
</dbReference>
<dbReference type="InterPro" id="IPR000504">
    <property type="entry name" value="RRM_dom"/>
</dbReference>
<feature type="domain" description="CID" evidence="6">
    <location>
        <begin position="510"/>
        <end position="655"/>
    </location>
</feature>
<dbReference type="GO" id="GO:0006396">
    <property type="term" value="P:RNA processing"/>
    <property type="evidence" value="ECO:0007669"/>
    <property type="project" value="InterPro"/>
</dbReference>
<evidence type="ECO:0000313" key="7">
    <source>
        <dbReference type="EMBL" id="MXQ82380.1"/>
    </source>
</evidence>
<dbReference type="AlphaFoldDB" id="A0A6B0QYS7"/>
<feature type="compositionally biased region" description="Basic and acidic residues" evidence="3">
    <location>
        <begin position="55"/>
        <end position="64"/>
    </location>
</feature>
<dbReference type="InterPro" id="IPR012677">
    <property type="entry name" value="Nucleotide-bd_a/b_plait_sf"/>
</dbReference>
<evidence type="ECO:0000259" key="5">
    <source>
        <dbReference type="PROSITE" id="PS50128"/>
    </source>
</evidence>
<dbReference type="PROSITE" id="PS50102">
    <property type="entry name" value="RRM"/>
    <property type="match status" value="1"/>
</dbReference>
<dbReference type="GO" id="GO:0003723">
    <property type="term" value="F:RNA binding"/>
    <property type="evidence" value="ECO:0007669"/>
    <property type="project" value="UniProtKB-UniRule"/>
</dbReference>
<feature type="compositionally biased region" description="Basic residues" evidence="3">
    <location>
        <begin position="45"/>
        <end position="54"/>
    </location>
</feature>
<dbReference type="SUPFAM" id="SSF48464">
    <property type="entry name" value="ENTH/VHS domain"/>
    <property type="match status" value="1"/>
</dbReference>
<dbReference type="Gene3D" id="1.25.40.90">
    <property type="match status" value="1"/>
</dbReference>
<dbReference type="Pfam" id="PF01805">
    <property type="entry name" value="Surp"/>
    <property type="match status" value="1"/>
</dbReference>
<dbReference type="InterPro" id="IPR008942">
    <property type="entry name" value="ENTH_VHS"/>
</dbReference>
<dbReference type="PANTHER" id="PTHR23140:SF0">
    <property type="entry name" value="U2 SNRNP-ASSOCIATED SURP MOTIF-CONTAINING PROTEIN"/>
    <property type="match status" value="1"/>
</dbReference>
<dbReference type="SMART" id="SM00648">
    <property type="entry name" value="SWAP"/>
    <property type="match status" value="1"/>
</dbReference>
<dbReference type="InterPro" id="IPR000061">
    <property type="entry name" value="Surp"/>
</dbReference>
<dbReference type="SMART" id="SM00582">
    <property type="entry name" value="RPR"/>
    <property type="match status" value="1"/>
</dbReference>
<name>A0A6B0QYS7_9CETA</name>
<feature type="compositionally biased region" description="Basic and acidic residues" evidence="3">
    <location>
        <begin position="129"/>
        <end position="139"/>
    </location>
</feature>
<sequence>MADKTPGGSQKASSKTRSSDVHSSGSSDAHMDASGPSDSDMPSRTRPKSPRKHNYRNESARENVSDSPHQNLSRPLLENKLKAFSIGKMSTAKRTLTAEIYEEFLAAFEGSDGNKVKTFVRGGVVNAAKEEHETDEKRGKIYKPSSRFADQKNPPNQSSNERPPSLLVIETKKPPLKKGEKEKKKSNLELFKEELKQIQEERDERHKTKGRLSRFEPPQSDSDGQRRSMDAPSRRNRSSGVLDDYAPGSHDVGDPSTTNLYLGNINPQMNEEMLCQEFGRFGPLASVKIMWPRTDEERARERNCGFVAFMNRRDAERALKNLNGKMIMSFEMKLGWGKAVPIPPHPIYIPPSMMEHTLPPPPSGLPFNAQPRERLKNPNAPMLPPPKNKEDFEKTLSQAIVKVVIPTERNLLALIHRMIEFVVREGPMFEAMIMNREINNPMFRSHVYYRWKLYSILQAYSPTKWRTEDFRMFKNGSFWRPPPLNPYLHGMSEEQETEAFVEEPSKKGALKEEQRDKLEEILRGLTPRKNDIGDAMVFCLNNAEAAEEIVDCITESLSILKTPLPKKIARLYLVSDVLYNSSAKVANASYYRKFFETKLCQIFSDLNATYRTIQGHLQSENFKQRVMTCFRAWEDWAIYPEPFLIKLQNIFLGLVNIIEEKEAEDVPDDLDGAPIEEELDGAPLEDVDGIPIDATPIDDLDGVPIKSLDDDLDGVPLDATEDSKKNEPIFKVAPSKWEAVDESELEAQGKLKYSKCKSLENSVLKILLNIGVCSSKSEEHHLYSNPIKEEMTESKFSKYSEMSEEKRAKLREIELKVMKFQDELESGKRPKKAGQSFQEQVEHYRDKLLQRVRNKYTQLCIFQLFKEKDECTPTRKERKRRHSTSPSPSRSSSGRRVKSPSPKSERSERSERSHKESSRSRSSHKDSPRDVSKKAKRSPSGSRTPKRSRRSRSRSPKKSGKKSRSQSRSPHSYRKFSAGTNEDTNQALVCCIFGDLKYQERQLFRIENNTVEISSAEILYGKTKFLLGELIPSF</sequence>
<evidence type="ECO:0008006" key="9">
    <source>
        <dbReference type="Google" id="ProtNLM"/>
    </source>
</evidence>
<dbReference type="Pfam" id="PF04818">
    <property type="entry name" value="CID"/>
    <property type="match status" value="1"/>
</dbReference>
<dbReference type="Pfam" id="PF08312">
    <property type="entry name" value="cwf21"/>
    <property type="match status" value="1"/>
</dbReference>
<gene>
    <name evidence="7" type="ORF">E5288_WYG010854</name>
</gene>
<comment type="caution">
    <text evidence="7">The sequence shown here is derived from an EMBL/GenBank/DDBJ whole genome shotgun (WGS) entry which is preliminary data.</text>
</comment>
<dbReference type="InterPro" id="IPR051485">
    <property type="entry name" value="SR-CTD_assoc_factor"/>
</dbReference>
<dbReference type="Gene3D" id="3.30.70.330">
    <property type="match status" value="1"/>
</dbReference>
<dbReference type="EMBL" id="VBQZ03000012">
    <property type="protein sequence ID" value="MXQ82380.1"/>
    <property type="molecule type" value="Genomic_DNA"/>
</dbReference>
<dbReference type="Proteomes" id="UP000322234">
    <property type="component" value="Unassembled WGS sequence"/>
</dbReference>
<accession>A0A6B0QYS7</accession>
<dbReference type="InterPro" id="IPR047488">
    <property type="entry name" value="SR140_cwf21"/>
</dbReference>
<dbReference type="InterPro" id="IPR035967">
    <property type="entry name" value="SWAP/Surp_sf"/>
</dbReference>
<dbReference type="InterPro" id="IPR006569">
    <property type="entry name" value="CID_dom"/>
</dbReference>
<dbReference type="CDD" id="cd12223">
    <property type="entry name" value="RRM_SR140"/>
    <property type="match status" value="1"/>
</dbReference>
<feature type="compositionally biased region" description="Basic and acidic residues" evidence="3">
    <location>
        <begin position="223"/>
        <end position="233"/>
    </location>
</feature>
<evidence type="ECO:0000259" key="6">
    <source>
        <dbReference type="PROSITE" id="PS51391"/>
    </source>
</evidence>
<dbReference type="CDD" id="cd21370">
    <property type="entry name" value="cwf21_SR140"/>
    <property type="match status" value="1"/>
</dbReference>
<keyword evidence="8" id="KW-1185">Reference proteome</keyword>
<proteinExistence type="predicted"/>
<dbReference type="InterPro" id="IPR013170">
    <property type="entry name" value="mRNA_splic_Cwf21_dom"/>
</dbReference>
<dbReference type="InterPro" id="IPR035979">
    <property type="entry name" value="RBD_domain_sf"/>
</dbReference>
<dbReference type="PROSITE" id="PS51391">
    <property type="entry name" value="CID"/>
    <property type="match status" value="1"/>
</dbReference>
<evidence type="ECO:0000259" key="4">
    <source>
        <dbReference type="PROSITE" id="PS50102"/>
    </source>
</evidence>
<keyword evidence="1 2" id="KW-0694">RNA-binding</keyword>
<feature type="compositionally biased region" description="Basic residues" evidence="3">
    <location>
        <begin position="944"/>
        <end position="965"/>
    </location>
</feature>
<dbReference type="PANTHER" id="PTHR23140">
    <property type="entry name" value="RNA PROCESSING PROTEIN LD23810P"/>
    <property type="match status" value="1"/>
</dbReference>
<dbReference type="Pfam" id="PF00076">
    <property type="entry name" value="RRM_1"/>
    <property type="match status" value="1"/>
</dbReference>
<feature type="compositionally biased region" description="Polar residues" evidence="3">
    <location>
        <begin position="7"/>
        <end position="16"/>
    </location>
</feature>
<feature type="compositionally biased region" description="Basic and acidic residues" evidence="3">
    <location>
        <begin position="170"/>
        <end position="185"/>
    </location>
</feature>
<dbReference type="FunFam" id="1.25.40.90:FF:000013">
    <property type="entry name" value="U2 snRNP-associated SURP motif-containing protein isoform X1"/>
    <property type="match status" value="1"/>
</dbReference>
<evidence type="ECO:0000256" key="1">
    <source>
        <dbReference type="ARBA" id="ARBA00022884"/>
    </source>
</evidence>
<organism evidence="7 8">
    <name type="scientific">Bos mutus</name>
    <name type="common">wild yak</name>
    <dbReference type="NCBI Taxonomy" id="72004"/>
    <lineage>
        <taxon>Eukaryota</taxon>
        <taxon>Metazoa</taxon>
        <taxon>Chordata</taxon>
        <taxon>Craniata</taxon>
        <taxon>Vertebrata</taxon>
        <taxon>Euteleostomi</taxon>
        <taxon>Mammalia</taxon>
        <taxon>Eutheria</taxon>
        <taxon>Laurasiatheria</taxon>
        <taxon>Artiodactyla</taxon>
        <taxon>Ruminantia</taxon>
        <taxon>Pecora</taxon>
        <taxon>Bovidae</taxon>
        <taxon>Bovinae</taxon>
        <taxon>Bos</taxon>
    </lineage>
</organism>
<feature type="domain" description="SURP motif" evidence="5">
    <location>
        <begin position="414"/>
        <end position="457"/>
    </location>
</feature>
<dbReference type="SMART" id="SM01115">
    <property type="entry name" value="cwf21"/>
    <property type="match status" value="1"/>
</dbReference>
<feature type="region of interest" description="Disordered" evidence="3">
    <location>
        <begin position="871"/>
        <end position="979"/>
    </location>
</feature>
<dbReference type="Gene3D" id="1.10.10.790">
    <property type="entry name" value="Surp module"/>
    <property type="match status" value="1"/>
</dbReference>
<feature type="region of interest" description="Disordered" evidence="3">
    <location>
        <begin position="129"/>
        <end position="185"/>
    </location>
</feature>
<feature type="compositionally biased region" description="Basic and acidic residues" evidence="3">
    <location>
        <begin position="903"/>
        <end position="933"/>
    </location>
</feature>
<dbReference type="GO" id="GO:0005634">
    <property type="term" value="C:nucleus"/>
    <property type="evidence" value="ECO:0007669"/>
    <property type="project" value="TreeGrafter"/>
</dbReference>
<dbReference type="PROSITE" id="PS50128">
    <property type="entry name" value="SURP"/>
    <property type="match status" value="1"/>
</dbReference>
<feature type="domain" description="RRM" evidence="4">
    <location>
        <begin position="258"/>
        <end position="339"/>
    </location>
</feature>
<evidence type="ECO:0000313" key="8">
    <source>
        <dbReference type="Proteomes" id="UP000322234"/>
    </source>
</evidence>
<dbReference type="SUPFAM" id="SSF109905">
    <property type="entry name" value="Surp module (SWAP domain)"/>
    <property type="match status" value="1"/>
</dbReference>
<feature type="compositionally biased region" description="Polar residues" evidence="3">
    <location>
        <begin position="153"/>
        <end position="162"/>
    </location>
</feature>
<dbReference type="FunFam" id="3.30.70.330:FF:000177">
    <property type="entry name" value="U2 snRNP-associated SURP motif-containing protein-like isoform X2"/>
    <property type="match status" value="1"/>
</dbReference>
<feature type="region of interest" description="Disordered" evidence="3">
    <location>
        <begin position="199"/>
        <end position="258"/>
    </location>
</feature>
<reference evidence="7" key="1">
    <citation type="submission" date="2019-10" db="EMBL/GenBank/DDBJ databases">
        <title>The sequence and de novo assembly of the wild yak genome.</title>
        <authorList>
            <person name="Liu Y."/>
        </authorList>
    </citation>
    <scope>NUCLEOTIDE SEQUENCE [LARGE SCALE GENOMIC DNA]</scope>
    <source>
        <strain evidence="7">WY2019</strain>
    </source>
</reference>
<evidence type="ECO:0000256" key="2">
    <source>
        <dbReference type="PROSITE-ProRule" id="PRU00176"/>
    </source>
</evidence>
<dbReference type="SUPFAM" id="SSF54928">
    <property type="entry name" value="RNA-binding domain, RBD"/>
    <property type="match status" value="1"/>
</dbReference>
<protein>
    <recommendedName>
        <fullName evidence="9">U2 snRNP-associated SURP motif-containing protein</fullName>
    </recommendedName>
</protein>
<dbReference type="SMART" id="SM00360">
    <property type="entry name" value="RRM"/>
    <property type="match status" value="1"/>
</dbReference>